<dbReference type="InterPro" id="IPR036779">
    <property type="entry name" value="LysM_dom_sf"/>
</dbReference>
<feature type="domain" description="LysM" evidence="2">
    <location>
        <begin position="82"/>
        <end position="131"/>
    </location>
</feature>
<sequence>MTIAAISSPFRATAGRSSLTDFSKARPRTAQRPAKLQLTRKGRLVLIGIPSMILAAALLALVGLFTSPVLAGSTAPSSVDAVQVTVLQGDSLWSIAEAVAPGQDPRETIEQIQELNVIDGKTLRVGQEIFVPVHP</sequence>
<evidence type="ECO:0000313" key="3">
    <source>
        <dbReference type="EMBL" id="APF40306.1"/>
    </source>
</evidence>
<dbReference type="AlphaFoldDB" id="A0A1L2ZMD9"/>
<keyword evidence="1" id="KW-0812">Transmembrane</keyword>
<name>A0A1L2ZMD9_9MICC</name>
<reference evidence="3 4" key="1">
    <citation type="submission" date="2016-11" db="EMBL/GenBank/DDBJ databases">
        <title>Genome sequencing of Zhihengliuella aestuarii B18 antagonistic to Plasmodiophora brassicae.</title>
        <authorList>
            <person name="Luo Y."/>
        </authorList>
    </citation>
    <scope>NUCLEOTIDE SEQUENCE [LARGE SCALE GENOMIC DNA]</scope>
    <source>
        <strain evidence="3 4">B18</strain>
    </source>
</reference>
<evidence type="ECO:0000259" key="2">
    <source>
        <dbReference type="PROSITE" id="PS51782"/>
    </source>
</evidence>
<dbReference type="OrthoDB" id="5084290at2"/>
<dbReference type="SUPFAM" id="SSF54106">
    <property type="entry name" value="LysM domain"/>
    <property type="match status" value="1"/>
</dbReference>
<organism evidence="3 4">
    <name type="scientific">Neomicrococcus aestuarii</name>
    <dbReference type="NCBI Taxonomy" id="556325"/>
    <lineage>
        <taxon>Bacteria</taxon>
        <taxon>Bacillati</taxon>
        <taxon>Actinomycetota</taxon>
        <taxon>Actinomycetes</taxon>
        <taxon>Micrococcales</taxon>
        <taxon>Micrococcaceae</taxon>
        <taxon>Neomicrococcus</taxon>
    </lineage>
</organism>
<evidence type="ECO:0000256" key="1">
    <source>
        <dbReference type="SAM" id="Phobius"/>
    </source>
</evidence>
<dbReference type="PROSITE" id="PS51782">
    <property type="entry name" value="LYSM"/>
    <property type="match status" value="1"/>
</dbReference>
<dbReference type="SMART" id="SM00257">
    <property type="entry name" value="LysM"/>
    <property type="match status" value="1"/>
</dbReference>
<keyword evidence="1" id="KW-1133">Transmembrane helix</keyword>
<dbReference type="Gene3D" id="3.10.350.10">
    <property type="entry name" value="LysM domain"/>
    <property type="match status" value="1"/>
</dbReference>
<proteinExistence type="predicted"/>
<accession>A0A1L2ZMD9</accession>
<evidence type="ECO:0000313" key="4">
    <source>
        <dbReference type="Proteomes" id="UP000183530"/>
    </source>
</evidence>
<dbReference type="RefSeq" id="WP_071893787.1">
    <property type="nucleotide sequence ID" value="NZ_CP018135.1"/>
</dbReference>
<dbReference type="Proteomes" id="UP000183530">
    <property type="component" value="Chromosome"/>
</dbReference>
<gene>
    <name evidence="3" type="ORF">BHE16_03930</name>
</gene>
<protein>
    <recommendedName>
        <fullName evidence="2">LysM domain-containing protein</fullName>
    </recommendedName>
</protein>
<dbReference type="EMBL" id="CP018135">
    <property type="protein sequence ID" value="APF40306.1"/>
    <property type="molecule type" value="Genomic_DNA"/>
</dbReference>
<dbReference type="STRING" id="556325.BHE16_03930"/>
<dbReference type="InterPro" id="IPR018392">
    <property type="entry name" value="LysM"/>
</dbReference>
<dbReference type="Pfam" id="PF01476">
    <property type="entry name" value="LysM"/>
    <property type="match status" value="1"/>
</dbReference>
<keyword evidence="4" id="KW-1185">Reference proteome</keyword>
<feature type="transmembrane region" description="Helical" evidence="1">
    <location>
        <begin position="44"/>
        <end position="65"/>
    </location>
</feature>
<dbReference type="CDD" id="cd00118">
    <property type="entry name" value="LysM"/>
    <property type="match status" value="1"/>
</dbReference>
<keyword evidence="1" id="KW-0472">Membrane</keyword>
<dbReference type="KEGG" id="nae:BHE16_03930"/>